<feature type="chain" id="PRO_5010299965" evidence="2">
    <location>
        <begin position="31"/>
        <end position="227"/>
    </location>
</feature>
<dbReference type="InterPro" id="IPR003583">
    <property type="entry name" value="Hlx-hairpin-Hlx_DNA-bd_motif"/>
</dbReference>
<keyword evidence="5" id="KW-1185">Reference proteome</keyword>
<dbReference type="GO" id="GO:0015627">
    <property type="term" value="C:type II protein secretion system complex"/>
    <property type="evidence" value="ECO:0007669"/>
    <property type="project" value="TreeGrafter"/>
</dbReference>
<gene>
    <name evidence="4" type="ORF">SAMN02910414_00938</name>
</gene>
<feature type="signal peptide" evidence="2">
    <location>
        <begin position="1"/>
        <end position="30"/>
    </location>
</feature>
<dbReference type="SMART" id="SM00278">
    <property type="entry name" value="HhH1"/>
    <property type="match status" value="2"/>
</dbReference>
<dbReference type="NCBIfam" id="TIGR00426">
    <property type="entry name" value="competence protein ComEA helix-hairpin-helix repeat region"/>
    <property type="match status" value="1"/>
</dbReference>
<dbReference type="EMBL" id="FNPG01000009">
    <property type="protein sequence ID" value="SDY17445.1"/>
    <property type="molecule type" value="Genomic_DNA"/>
</dbReference>
<protein>
    <submittedName>
        <fullName evidence="4">Competence protein ComEA</fullName>
    </submittedName>
</protein>
<dbReference type="GO" id="GO:0015628">
    <property type="term" value="P:protein secretion by the type II secretion system"/>
    <property type="evidence" value="ECO:0007669"/>
    <property type="project" value="TreeGrafter"/>
</dbReference>
<feature type="compositionally biased region" description="Basic and acidic residues" evidence="1">
    <location>
        <begin position="150"/>
        <end position="160"/>
    </location>
</feature>
<dbReference type="InterPro" id="IPR019554">
    <property type="entry name" value="Soluble_ligand-bd"/>
</dbReference>
<proteinExistence type="predicted"/>
<name>A0A1H3HQC2_9FIRM</name>
<evidence type="ECO:0000313" key="5">
    <source>
        <dbReference type="Proteomes" id="UP000183918"/>
    </source>
</evidence>
<dbReference type="Gene3D" id="1.10.150.280">
    <property type="entry name" value="AF1531-like domain"/>
    <property type="match status" value="1"/>
</dbReference>
<dbReference type="PANTHER" id="PTHR21180">
    <property type="entry name" value="ENDONUCLEASE/EXONUCLEASE/PHOSPHATASE FAMILY DOMAIN-CONTAINING PROTEIN 1"/>
    <property type="match status" value="1"/>
</dbReference>
<feature type="region of interest" description="Disordered" evidence="1">
    <location>
        <begin position="54"/>
        <end position="73"/>
    </location>
</feature>
<evidence type="ECO:0000313" key="4">
    <source>
        <dbReference type="EMBL" id="SDY17445.1"/>
    </source>
</evidence>
<evidence type="ECO:0000256" key="2">
    <source>
        <dbReference type="SAM" id="SignalP"/>
    </source>
</evidence>
<dbReference type="GO" id="GO:0006281">
    <property type="term" value="P:DNA repair"/>
    <property type="evidence" value="ECO:0007669"/>
    <property type="project" value="InterPro"/>
</dbReference>
<dbReference type="InterPro" id="IPR010994">
    <property type="entry name" value="RuvA_2-like"/>
</dbReference>
<dbReference type="GO" id="GO:0003677">
    <property type="term" value="F:DNA binding"/>
    <property type="evidence" value="ECO:0007669"/>
    <property type="project" value="InterPro"/>
</dbReference>
<evidence type="ECO:0000256" key="1">
    <source>
        <dbReference type="SAM" id="MobiDB-lite"/>
    </source>
</evidence>
<dbReference type="PROSITE" id="PS51257">
    <property type="entry name" value="PROKAR_LIPOPROTEIN"/>
    <property type="match status" value="1"/>
</dbReference>
<dbReference type="Pfam" id="PF12836">
    <property type="entry name" value="HHH_3"/>
    <property type="match status" value="1"/>
</dbReference>
<dbReference type="Pfam" id="PF10531">
    <property type="entry name" value="SLBB"/>
    <property type="match status" value="1"/>
</dbReference>
<dbReference type="OrthoDB" id="9790239at2"/>
<dbReference type="Gene3D" id="3.10.560.10">
    <property type="entry name" value="Outer membrane lipoprotein wza domain like"/>
    <property type="match status" value="1"/>
</dbReference>
<feature type="compositionally biased region" description="Polar residues" evidence="1">
    <location>
        <begin position="140"/>
        <end position="149"/>
    </location>
</feature>
<feature type="region of interest" description="Disordered" evidence="1">
    <location>
        <begin position="140"/>
        <end position="160"/>
    </location>
</feature>
<feature type="domain" description="Helix-hairpin-helix DNA-binding motif class 1" evidence="3">
    <location>
        <begin position="174"/>
        <end position="193"/>
    </location>
</feature>
<dbReference type="Proteomes" id="UP000183918">
    <property type="component" value="Unassembled WGS sequence"/>
</dbReference>
<evidence type="ECO:0000259" key="3">
    <source>
        <dbReference type="SMART" id="SM00278"/>
    </source>
</evidence>
<keyword evidence="2" id="KW-0732">Signal</keyword>
<feature type="domain" description="Helix-hairpin-helix DNA-binding motif class 1" evidence="3">
    <location>
        <begin position="204"/>
        <end position="223"/>
    </location>
</feature>
<dbReference type="SUPFAM" id="SSF47781">
    <property type="entry name" value="RuvA domain 2-like"/>
    <property type="match status" value="1"/>
</dbReference>
<accession>A0A1H3HQC2</accession>
<dbReference type="AlphaFoldDB" id="A0A1H3HQC2"/>
<dbReference type="RefSeq" id="WP_083354444.1">
    <property type="nucleotide sequence ID" value="NZ_FNPG01000009.1"/>
</dbReference>
<dbReference type="STRING" id="1122142.SAMN02910414_00938"/>
<dbReference type="InterPro" id="IPR051675">
    <property type="entry name" value="Endo/Exo/Phosphatase_dom_1"/>
</dbReference>
<organism evidence="4 5">
    <name type="scientific">Lachnobacterium bovis DSM 14045</name>
    <dbReference type="NCBI Taxonomy" id="1122142"/>
    <lineage>
        <taxon>Bacteria</taxon>
        <taxon>Bacillati</taxon>
        <taxon>Bacillota</taxon>
        <taxon>Clostridia</taxon>
        <taxon>Lachnospirales</taxon>
        <taxon>Lachnospiraceae</taxon>
        <taxon>Lachnobacterium</taxon>
    </lineage>
</organism>
<reference evidence="4 5" key="1">
    <citation type="submission" date="2016-10" db="EMBL/GenBank/DDBJ databases">
        <authorList>
            <person name="de Groot N.N."/>
        </authorList>
    </citation>
    <scope>NUCLEOTIDE SEQUENCE [LARGE SCALE GENOMIC DNA]</scope>
    <source>
        <strain evidence="4 5">DSM 14045</strain>
    </source>
</reference>
<sequence>MNKKIYTMMKKGRAIAITCYCFFMVLSLTACQKDEVLLSTNNAEVKYSKEKNYTPKVDEQKKNNKSKNNKRTQGNATQKVVVYVCGQVNKPGVYKLSANKRINDAVEMAGGFKTDAAEEYHNLADKLSDGQKIYVPSRQEVQNQTIPSSDESKKETVDDTKCDGKVNINSATKEQLMTIKGVGEKKADSILDYRSKHGKFFKIEDLKKIAGIKDGLFNKIKDYITVN</sequence>
<dbReference type="PANTHER" id="PTHR21180:SF32">
    <property type="entry name" value="ENDONUCLEASE_EXONUCLEASE_PHOSPHATASE FAMILY DOMAIN-CONTAINING PROTEIN 1"/>
    <property type="match status" value="1"/>
</dbReference>
<dbReference type="InterPro" id="IPR004509">
    <property type="entry name" value="Competence_ComEA_HhH"/>
</dbReference>